<dbReference type="Proteomes" id="UP001152130">
    <property type="component" value="Unassembled WGS sequence"/>
</dbReference>
<accession>A0A9W8PFG2</accession>
<dbReference type="InterPro" id="IPR025213">
    <property type="entry name" value="Sim4_Fta2"/>
</dbReference>
<dbReference type="InterPro" id="IPR011009">
    <property type="entry name" value="Kinase-like_dom_sf"/>
</dbReference>
<dbReference type="EMBL" id="JAPDHF010000026">
    <property type="protein sequence ID" value="KAJ4003584.1"/>
    <property type="molecule type" value="Genomic_DNA"/>
</dbReference>
<dbReference type="InterPro" id="IPR017441">
    <property type="entry name" value="Protein_kinase_ATP_BS"/>
</dbReference>
<comment type="caution">
    <text evidence="3">The sequence shown here is derived from an EMBL/GenBank/DDBJ whole genome shotgun (WGS) entry which is preliminary data.</text>
</comment>
<feature type="compositionally biased region" description="Basic residues" evidence="2">
    <location>
        <begin position="371"/>
        <end position="388"/>
    </location>
</feature>
<keyword evidence="1" id="KW-0547">Nucleotide-binding</keyword>
<evidence type="ECO:0000256" key="2">
    <source>
        <dbReference type="SAM" id="MobiDB-lite"/>
    </source>
</evidence>
<dbReference type="SUPFAM" id="SSF56112">
    <property type="entry name" value="Protein kinase-like (PK-like)"/>
    <property type="match status" value="1"/>
</dbReference>
<name>A0A9W8PFG2_9HYPO</name>
<keyword evidence="1" id="KW-0067">ATP-binding</keyword>
<proteinExistence type="predicted"/>
<organism evidence="3 4">
    <name type="scientific">Fusarium irregulare</name>
    <dbReference type="NCBI Taxonomy" id="2494466"/>
    <lineage>
        <taxon>Eukaryota</taxon>
        <taxon>Fungi</taxon>
        <taxon>Dikarya</taxon>
        <taxon>Ascomycota</taxon>
        <taxon>Pezizomycotina</taxon>
        <taxon>Sordariomycetes</taxon>
        <taxon>Hypocreomycetidae</taxon>
        <taxon>Hypocreales</taxon>
        <taxon>Nectriaceae</taxon>
        <taxon>Fusarium</taxon>
        <taxon>Fusarium incarnatum-equiseti species complex</taxon>
    </lineage>
</organism>
<feature type="binding site" evidence="1">
    <location>
        <position position="58"/>
    </location>
    <ligand>
        <name>ATP</name>
        <dbReference type="ChEBI" id="CHEBI:30616"/>
    </ligand>
</feature>
<feature type="compositionally biased region" description="Acidic residues" evidence="2">
    <location>
        <begin position="420"/>
        <end position="429"/>
    </location>
</feature>
<dbReference type="PROSITE" id="PS00107">
    <property type="entry name" value="PROTEIN_KINASE_ATP"/>
    <property type="match status" value="1"/>
</dbReference>
<evidence type="ECO:0008006" key="5">
    <source>
        <dbReference type="Google" id="ProtNLM"/>
    </source>
</evidence>
<feature type="region of interest" description="Disordered" evidence="2">
    <location>
        <begin position="366"/>
        <end position="429"/>
    </location>
</feature>
<dbReference type="OrthoDB" id="3432781at2759"/>
<gene>
    <name evidence="3" type="ORF">NW766_012033</name>
</gene>
<sequence length="429" mass="49033">MAATGPQLIPLPNIEGPKLNPFVQNIDNHNFVLEKFLGEGCHSAVVLASIDGKQYAIKFFKPEWTREPRFDMYPMEEAYTMNGVAVGGPDPQPPAVMNHLRGQATSFNAECRVYGRLKELGKERLAVKAHGYLKVVLTRDFQEQWETAVVTRYADDQHRLYWISEKRSAAKVLEMEDNPDQPVYAIVKDYIPDHRDTDGDPTREREMKKRQIRHIPQMLRNLHQLHKCGIVVRDLKEQQYFEGQIVDFSHAWTVPHITAPGNDLRPNWAWKSMAAWDLHCFQVYIINHWNRRARDHRPVLRQTRTEAWRNGGHHYNLRSSIGEPLGPYLPLCKYDIVVDYDMKCDPLFDPSEFDWRALEQTKREKHIVTGRVKKRTGRTGPRRRRGRRAAQANAGQADGGQADGGQDGGGQDGGAQVDAGDADPGDVLM</sequence>
<reference evidence="3" key="1">
    <citation type="submission" date="2022-10" db="EMBL/GenBank/DDBJ databases">
        <title>Fusarium specimens isolated from Avocado Roots.</title>
        <authorList>
            <person name="Stajich J."/>
            <person name="Roper C."/>
            <person name="Heimlech-Rivalta G."/>
        </authorList>
    </citation>
    <scope>NUCLEOTIDE SEQUENCE</scope>
    <source>
        <strain evidence="3">CF00143</strain>
    </source>
</reference>
<feature type="compositionally biased region" description="Gly residues" evidence="2">
    <location>
        <begin position="397"/>
        <end position="413"/>
    </location>
</feature>
<dbReference type="Pfam" id="PF13095">
    <property type="entry name" value="FTA2"/>
    <property type="match status" value="1"/>
</dbReference>
<dbReference type="GO" id="GO:0005524">
    <property type="term" value="F:ATP binding"/>
    <property type="evidence" value="ECO:0007669"/>
    <property type="project" value="UniProtKB-UniRule"/>
</dbReference>
<keyword evidence="4" id="KW-1185">Reference proteome</keyword>
<evidence type="ECO:0000256" key="1">
    <source>
        <dbReference type="PROSITE-ProRule" id="PRU10141"/>
    </source>
</evidence>
<evidence type="ECO:0000313" key="4">
    <source>
        <dbReference type="Proteomes" id="UP001152130"/>
    </source>
</evidence>
<evidence type="ECO:0000313" key="3">
    <source>
        <dbReference type="EMBL" id="KAJ4003584.1"/>
    </source>
</evidence>
<protein>
    <recommendedName>
        <fullName evidence="5">Protein kinase domain-containing protein</fullName>
    </recommendedName>
</protein>
<dbReference type="AlphaFoldDB" id="A0A9W8PFG2"/>